<evidence type="ECO:0000313" key="8">
    <source>
        <dbReference type="EMBL" id="KAK0750624.1"/>
    </source>
</evidence>
<organism evidence="8 9">
    <name type="scientific">Schizothecium vesticola</name>
    <dbReference type="NCBI Taxonomy" id="314040"/>
    <lineage>
        <taxon>Eukaryota</taxon>
        <taxon>Fungi</taxon>
        <taxon>Dikarya</taxon>
        <taxon>Ascomycota</taxon>
        <taxon>Pezizomycotina</taxon>
        <taxon>Sordariomycetes</taxon>
        <taxon>Sordariomycetidae</taxon>
        <taxon>Sordariales</taxon>
        <taxon>Schizotheciaceae</taxon>
        <taxon>Schizothecium</taxon>
    </lineage>
</organism>
<evidence type="ECO:0000256" key="3">
    <source>
        <dbReference type="ARBA" id="ARBA00022692"/>
    </source>
</evidence>
<feature type="transmembrane region" description="Helical" evidence="7">
    <location>
        <begin position="119"/>
        <end position="142"/>
    </location>
</feature>
<evidence type="ECO:0000256" key="4">
    <source>
        <dbReference type="ARBA" id="ARBA00022989"/>
    </source>
</evidence>
<keyword evidence="5 7" id="KW-0472">Membrane</keyword>
<feature type="transmembrane region" description="Helical" evidence="7">
    <location>
        <begin position="203"/>
        <end position="225"/>
    </location>
</feature>
<accession>A0AA40F3X1</accession>
<feature type="transmembrane region" description="Helical" evidence="7">
    <location>
        <begin position="172"/>
        <end position="191"/>
    </location>
</feature>
<dbReference type="InterPro" id="IPR023271">
    <property type="entry name" value="Aquaporin-like"/>
</dbReference>
<evidence type="ECO:0000256" key="5">
    <source>
        <dbReference type="ARBA" id="ARBA00023136"/>
    </source>
</evidence>
<gene>
    <name evidence="8" type="ORF">B0T18DRAFT_306740</name>
</gene>
<comment type="subcellular location">
    <subcellularLocation>
        <location evidence="1">Membrane</location>
        <topology evidence="1">Multi-pass membrane protein</topology>
    </subcellularLocation>
</comment>
<dbReference type="Proteomes" id="UP001172155">
    <property type="component" value="Unassembled WGS sequence"/>
</dbReference>
<feature type="transmembrane region" description="Helical" evidence="7">
    <location>
        <begin position="245"/>
        <end position="267"/>
    </location>
</feature>
<dbReference type="GO" id="GO:0015513">
    <property type="term" value="F:high-affinity secondary active nitrite transmembrane transporter activity"/>
    <property type="evidence" value="ECO:0007669"/>
    <property type="project" value="TreeGrafter"/>
</dbReference>
<name>A0AA40F3X1_9PEZI</name>
<dbReference type="Gene3D" id="1.20.1080.10">
    <property type="entry name" value="Glycerol uptake facilitator protein"/>
    <property type="match status" value="1"/>
</dbReference>
<sequence>MSNPVMVNVTSNMAYTAAETIEIVSRLGAKKGRGRPDKAFLGAMSAGCLLALAAGGSLIVTAIPWYNENAPGIPKLLCALVFPVALVLIMLTGGELFTGSTMITGVAVLHGRLPVGKMLLHWFLCFWGNFSGCLFTLAIFIISAGVFDDEPFRGQVIKFVAHKQLDPTWGQIFIRGIGCNWLVCLAIFMGMQPKDIASKIMAMYMPIFVFVMLGFDHIAANMFFIPLGIWLGTPGVSIGLYIWKGMIPVALGNLIGGTVFCGGYYYYMFILGEPDIAIDGLYY</sequence>
<evidence type="ECO:0000313" key="9">
    <source>
        <dbReference type="Proteomes" id="UP001172155"/>
    </source>
</evidence>
<evidence type="ECO:0000256" key="1">
    <source>
        <dbReference type="ARBA" id="ARBA00004141"/>
    </source>
</evidence>
<feature type="transmembrane region" description="Helical" evidence="7">
    <location>
        <begin position="40"/>
        <end position="66"/>
    </location>
</feature>
<dbReference type="InterPro" id="IPR024002">
    <property type="entry name" value="For/NO2_transpt_CS"/>
</dbReference>
<evidence type="ECO:0000256" key="7">
    <source>
        <dbReference type="SAM" id="Phobius"/>
    </source>
</evidence>
<comment type="caution">
    <text evidence="8">The sequence shown here is derived from an EMBL/GenBank/DDBJ whole genome shotgun (WGS) entry which is preliminary data.</text>
</comment>
<protein>
    <submittedName>
        <fullName evidence="8">Formate/nitrite transporter</fullName>
    </submittedName>
</protein>
<dbReference type="InterPro" id="IPR000292">
    <property type="entry name" value="For/NO2_transpt"/>
</dbReference>
<dbReference type="Pfam" id="PF01226">
    <property type="entry name" value="Form_Nir_trans"/>
    <property type="match status" value="1"/>
</dbReference>
<keyword evidence="3 7" id="KW-0812">Transmembrane</keyword>
<dbReference type="AlphaFoldDB" id="A0AA40F3X1"/>
<comment type="similarity">
    <text evidence="6">Belongs to the FNT transporter (TC 1.A.16) family.</text>
</comment>
<evidence type="ECO:0000256" key="2">
    <source>
        <dbReference type="ARBA" id="ARBA00022448"/>
    </source>
</evidence>
<dbReference type="PROSITE" id="PS01006">
    <property type="entry name" value="FORMATE_NITRITE_TP_2"/>
    <property type="match status" value="1"/>
</dbReference>
<proteinExistence type="inferred from homology"/>
<reference evidence="8" key="1">
    <citation type="submission" date="2023-06" db="EMBL/GenBank/DDBJ databases">
        <title>Genome-scale phylogeny and comparative genomics of the fungal order Sordariales.</title>
        <authorList>
            <consortium name="Lawrence Berkeley National Laboratory"/>
            <person name="Hensen N."/>
            <person name="Bonometti L."/>
            <person name="Westerberg I."/>
            <person name="Brannstrom I.O."/>
            <person name="Guillou S."/>
            <person name="Cros-Aarteil S."/>
            <person name="Calhoun S."/>
            <person name="Haridas S."/>
            <person name="Kuo A."/>
            <person name="Mondo S."/>
            <person name="Pangilinan J."/>
            <person name="Riley R."/>
            <person name="LaButti K."/>
            <person name="Andreopoulos B."/>
            <person name="Lipzen A."/>
            <person name="Chen C."/>
            <person name="Yanf M."/>
            <person name="Daum C."/>
            <person name="Ng V."/>
            <person name="Clum A."/>
            <person name="Steindorff A."/>
            <person name="Ohm R."/>
            <person name="Martin F."/>
            <person name="Silar P."/>
            <person name="Natvig D."/>
            <person name="Lalanne C."/>
            <person name="Gautier V."/>
            <person name="Ament-velasquez S.L."/>
            <person name="Kruys A."/>
            <person name="Hutchinson M.I."/>
            <person name="Powell A.J."/>
            <person name="Barry K."/>
            <person name="Miller A.N."/>
            <person name="Grigoriev I.V."/>
            <person name="Debuchy R."/>
            <person name="Gladieux P."/>
            <person name="Thoren M.H."/>
            <person name="Johannesson H."/>
        </authorList>
    </citation>
    <scope>NUCLEOTIDE SEQUENCE</scope>
    <source>
        <strain evidence="8">SMH3187-1</strain>
    </source>
</reference>
<feature type="non-terminal residue" evidence="8">
    <location>
        <position position="283"/>
    </location>
</feature>
<dbReference type="PROSITE" id="PS01005">
    <property type="entry name" value="FORMATE_NITRITE_TP_1"/>
    <property type="match status" value="1"/>
</dbReference>
<dbReference type="GO" id="GO:0015707">
    <property type="term" value="P:nitrite transport"/>
    <property type="evidence" value="ECO:0007669"/>
    <property type="project" value="TreeGrafter"/>
</dbReference>
<dbReference type="GO" id="GO:0005886">
    <property type="term" value="C:plasma membrane"/>
    <property type="evidence" value="ECO:0007669"/>
    <property type="project" value="TreeGrafter"/>
</dbReference>
<dbReference type="EMBL" id="JAUKUD010000003">
    <property type="protein sequence ID" value="KAK0750624.1"/>
    <property type="molecule type" value="Genomic_DNA"/>
</dbReference>
<keyword evidence="4 7" id="KW-1133">Transmembrane helix</keyword>
<evidence type="ECO:0000256" key="6">
    <source>
        <dbReference type="ARBA" id="ARBA00049660"/>
    </source>
</evidence>
<dbReference type="PANTHER" id="PTHR30520">
    <property type="entry name" value="FORMATE TRANSPORTER-RELATED"/>
    <property type="match status" value="1"/>
</dbReference>
<keyword evidence="9" id="KW-1185">Reference proteome</keyword>
<feature type="transmembrane region" description="Helical" evidence="7">
    <location>
        <begin position="72"/>
        <end position="98"/>
    </location>
</feature>
<dbReference type="FunFam" id="1.20.1080.10:FF:000011">
    <property type="entry name" value="Formate family transporter"/>
    <property type="match status" value="1"/>
</dbReference>
<dbReference type="PANTHER" id="PTHR30520:SF6">
    <property type="entry name" value="FORMATE_NITRATE FAMILY TRANSPORTER (EUROFUNG)"/>
    <property type="match status" value="1"/>
</dbReference>
<keyword evidence="2" id="KW-0813">Transport</keyword>